<proteinExistence type="predicted"/>
<protein>
    <submittedName>
        <fullName evidence="2">Uncharacterized protein</fullName>
    </submittedName>
</protein>
<dbReference type="RefSeq" id="WP_166955709.1">
    <property type="nucleotide sequence ID" value="NZ_JAASQI010000011.1"/>
</dbReference>
<evidence type="ECO:0000256" key="1">
    <source>
        <dbReference type="SAM" id="MobiDB-lite"/>
    </source>
</evidence>
<accession>A0ABX0V703</accession>
<dbReference type="Proteomes" id="UP001429580">
    <property type="component" value="Unassembled WGS sequence"/>
</dbReference>
<reference evidence="2 3" key="1">
    <citation type="submission" date="2020-03" db="EMBL/GenBank/DDBJ databases">
        <title>Genomic Encyclopedia of Type Strains, Phase IV (KMG-IV): sequencing the most valuable type-strain genomes for metagenomic binning, comparative biology and taxonomic classification.</title>
        <authorList>
            <person name="Goeker M."/>
        </authorList>
    </citation>
    <scope>NUCLEOTIDE SEQUENCE [LARGE SCALE GENOMIC DNA]</scope>
    <source>
        <strain evidence="2 3">DSM 103870</strain>
    </source>
</reference>
<evidence type="ECO:0000313" key="2">
    <source>
        <dbReference type="EMBL" id="NIJ59874.1"/>
    </source>
</evidence>
<keyword evidence="3" id="KW-1185">Reference proteome</keyword>
<feature type="region of interest" description="Disordered" evidence="1">
    <location>
        <begin position="1"/>
        <end position="21"/>
    </location>
</feature>
<comment type="caution">
    <text evidence="2">The sequence shown here is derived from an EMBL/GenBank/DDBJ whole genome shotgun (WGS) entry which is preliminary data.</text>
</comment>
<name>A0ABX0V703_9HYPH</name>
<dbReference type="EMBL" id="JAASQI010000011">
    <property type="protein sequence ID" value="NIJ59874.1"/>
    <property type="molecule type" value="Genomic_DNA"/>
</dbReference>
<sequence>MTSRDLIFPTATETAQNARQKREAEQERLRRFRASGDISVARAELVESLLLPDDFKVDEAVRHVAILIRSASERGLIETLVYRFPSEVLADRGRAIIAGDADWPDSLRGQPLVMYNLWREHLKPLGYGLRIEILDYRNDLPGDVGAFMFWGAGDS</sequence>
<gene>
    <name evidence="2" type="ORF">FHS82_003735</name>
</gene>
<evidence type="ECO:0000313" key="3">
    <source>
        <dbReference type="Proteomes" id="UP001429580"/>
    </source>
</evidence>
<organism evidence="2 3">
    <name type="scientific">Pseudochelatococcus lubricantis</name>
    <dbReference type="NCBI Taxonomy" id="1538102"/>
    <lineage>
        <taxon>Bacteria</taxon>
        <taxon>Pseudomonadati</taxon>
        <taxon>Pseudomonadota</taxon>
        <taxon>Alphaproteobacteria</taxon>
        <taxon>Hyphomicrobiales</taxon>
        <taxon>Chelatococcaceae</taxon>
        <taxon>Pseudochelatococcus</taxon>
    </lineage>
</organism>